<feature type="transmembrane region" description="Helical" evidence="1">
    <location>
        <begin position="131"/>
        <end position="152"/>
    </location>
</feature>
<keyword evidence="1" id="KW-1133">Transmembrane helix</keyword>
<evidence type="ECO:0000313" key="4">
    <source>
        <dbReference type="Proteomes" id="UP000060043"/>
    </source>
</evidence>
<keyword evidence="1" id="KW-0812">Transmembrane</keyword>
<dbReference type="RefSeq" id="WP_011278619.1">
    <property type="nucleotide sequence ID" value="NZ_BHWZ01000004.1"/>
</dbReference>
<protein>
    <submittedName>
        <fullName evidence="2">Uncharacterized protein</fullName>
    </submittedName>
</protein>
<dbReference type="GeneID" id="14552305"/>
<dbReference type="OrthoDB" id="43560at2157"/>
<feature type="transmembrane region" description="Helical" evidence="1">
    <location>
        <begin position="204"/>
        <end position="227"/>
    </location>
</feature>
<feature type="transmembrane region" description="Helical" evidence="1">
    <location>
        <begin position="164"/>
        <end position="184"/>
    </location>
</feature>
<evidence type="ECO:0000313" key="2">
    <source>
        <dbReference type="EMBL" id="ALU30070.1"/>
    </source>
</evidence>
<dbReference type="EMBL" id="CP013694">
    <property type="protein sequence ID" value="ALU30070.1"/>
    <property type="molecule type" value="Genomic_DNA"/>
</dbReference>
<feature type="transmembrane region" description="Helical" evidence="1">
    <location>
        <begin position="108"/>
        <end position="125"/>
    </location>
</feature>
<dbReference type="STRING" id="1435377.SUSAZ_08675"/>
<feature type="transmembrane region" description="Helical" evidence="1">
    <location>
        <begin position="50"/>
        <end position="75"/>
    </location>
</feature>
<accession>A0A0U3GYA9</accession>
<keyword evidence="1" id="KW-0472">Membrane</keyword>
<proteinExistence type="predicted"/>
<feature type="transmembrane region" description="Helical" evidence="1">
    <location>
        <begin position="20"/>
        <end position="38"/>
    </location>
</feature>
<reference evidence="4 5" key="1">
    <citation type="submission" date="2015-12" db="EMBL/GenBank/DDBJ databases">
        <title>A stable core within a dynamic pangenome in Sulfolobus acidocaldarius.</title>
        <authorList>
            <person name="Anderson R."/>
            <person name="Kouris A."/>
            <person name="Seward C."/>
            <person name="Campbell K."/>
            <person name="Whitaker R."/>
        </authorList>
    </citation>
    <scope>NUCLEOTIDE SEQUENCE [LARGE SCALE GENOMIC DNA]</scope>
    <source>
        <strain evidence="2 5">GG12-C01-09</strain>
        <strain evidence="3 4">NG05B_CO5_07</strain>
    </source>
</reference>
<gene>
    <name evidence="2" type="ORF">ATY89_09070</name>
    <name evidence="3" type="ORF">ATZ20_00480</name>
</gene>
<dbReference type="Proteomes" id="UP000065473">
    <property type="component" value="Chromosome"/>
</dbReference>
<dbReference type="Proteomes" id="UP000060043">
    <property type="component" value="Chromosome"/>
</dbReference>
<dbReference type="OMA" id="AYPFWWR"/>
<sequence length="238" mass="25779">MSFNGIGFYTNKPGEIPVEVIAAYFIIALVVVFIFGKRTGGLKAFKTIDWVYIGIGAAAAYIWQFIIGAVAGGAIPSGLTNFIQIPFWGRIFIIFIVAGLVRKVGVGMISLFLFDLLSSLFHYGFSGEPMFFIYEALTYGLFIDLMIAFTGGKIFGLGLTKGPTYVYAISAVEGAILGVLWSIPDPIFFYGFFDPFIYGAIVNWSRILFILVTSIPGDVVVGLLAGLSANRVGKAVQV</sequence>
<feature type="transmembrane region" description="Helical" evidence="1">
    <location>
        <begin position="81"/>
        <end position="101"/>
    </location>
</feature>
<evidence type="ECO:0000313" key="3">
    <source>
        <dbReference type="EMBL" id="ALU30760.1"/>
    </source>
</evidence>
<evidence type="ECO:0000313" key="5">
    <source>
        <dbReference type="Proteomes" id="UP000065473"/>
    </source>
</evidence>
<dbReference type="PaxDb" id="1435377-SUSAZ_08675"/>
<name>A0A0U3GYA9_9CREN</name>
<dbReference type="EMBL" id="CP013695">
    <property type="protein sequence ID" value="ALU30760.1"/>
    <property type="molecule type" value="Genomic_DNA"/>
</dbReference>
<dbReference type="AlphaFoldDB" id="A0A0U3GYA9"/>
<organism evidence="2 5">
    <name type="scientific">Sulfolobus acidocaldarius</name>
    <dbReference type="NCBI Taxonomy" id="2285"/>
    <lineage>
        <taxon>Archaea</taxon>
        <taxon>Thermoproteota</taxon>
        <taxon>Thermoprotei</taxon>
        <taxon>Sulfolobales</taxon>
        <taxon>Sulfolobaceae</taxon>
        <taxon>Sulfolobus</taxon>
    </lineage>
</organism>
<evidence type="ECO:0000256" key="1">
    <source>
        <dbReference type="SAM" id="Phobius"/>
    </source>
</evidence>